<accession>A0A7I7KSZ6</accession>
<feature type="region of interest" description="Disordered" evidence="1">
    <location>
        <begin position="54"/>
        <end position="75"/>
    </location>
</feature>
<evidence type="ECO:0000313" key="3">
    <source>
        <dbReference type="Proteomes" id="UP000465866"/>
    </source>
</evidence>
<dbReference type="Proteomes" id="UP000465866">
    <property type="component" value="Chromosome"/>
</dbReference>
<keyword evidence="3" id="KW-1185">Reference proteome</keyword>
<proteinExistence type="predicted"/>
<organism evidence="2 3">
    <name type="scientific">Mycobacterium cookii</name>
    <dbReference type="NCBI Taxonomy" id="1775"/>
    <lineage>
        <taxon>Bacteria</taxon>
        <taxon>Bacillati</taxon>
        <taxon>Actinomycetota</taxon>
        <taxon>Actinomycetes</taxon>
        <taxon>Mycobacteriales</taxon>
        <taxon>Mycobacteriaceae</taxon>
        <taxon>Mycobacterium</taxon>
    </lineage>
</organism>
<evidence type="ECO:0008006" key="4">
    <source>
        <dbReference type="Google" id="ProtNLM"/>
    </source>
</evidence>
<dbReference type="KEGG" id="mcoo:MCOO_07360"/>
<protein>
    <recommendedName>
        <fullName evidence="4">50S ribosomal protein L29</fullName>
    </recommendedName>
</protein>
<dbReference type="AlphaFoldDB" id="A0A7I7KSZ6"/>
<evidence type="ECO:0000313" key="2">
    <source>
        <dbReference type="EMBL" id="BBX44721.1"/>
    </source>
</evidence>
<evidence type="ECO:0000256" key="1">
    <source>
        <dbReference type="SAM" id="MobiDB-lite"/>
    </source>
</evidence>
<name>A0A7I7KSZ6_9MYCO</name>
<gene>
    <name evidence="2" type="ORF">MCOO_07360</name>
</gene>
<sequence length="99" mass="11268">MHNHHVNLTQQENSLIGESHPDALDRMNVKQLKDLQSRLRTLREKNFSLLRRQGAARVEAEGARGSAQPANEKRGEKVEIFDEALARVNQRLEVVTDAE</sequence>
<reference evidence="2 3" key="1">
    <citation type="journal article" date="2019" name="Emerg. Microbes Infect.">
        <title>Comprehensive subspecies identification of 175 nontuberculous mycobacteria species based on 7547 genomic profiles.</title>
        <authorList>
            <person name="Matsumoto Y."/>
            <person name="Kinjo T."/>
            <person name="Motooka D."/>
            <person name="Nabeya D."/>
            <person name="Jung N."/>
            <person name="Uechi K."/>
            <person name="Horii T."/>
            <person name="Iida T."/>
            <person name="Fujita J."/>
            <person name="Nakamura S."/>
        </authorList>
    </citation>
    <scope>NUCLEOTIDE SEQUENCE [LARGE SCALE GENOMIC DNA]</scope>
    <source>
        <strain evidence="2 3">JCM 12404</strain>
    </source>
</reference>
<dbReference type="EMBL" id="AP022569">
    <property type="protein sequence ID" value="BBX44721.1"/>
    <property type="molecule type" value="Genomic_DNA"/>
</dbReference>